<evidence type="ECO:0000313" key="3">
    <source>
        <dbReference type="Proteomes" id="UP001596337"/>
    </source>
</evidence>
<reference evidence="3" key="1">
    <citation type="journal article" date="2019" name="Int. J. Syst. Evol. Microbiol.">
        <title>The Global Catalogue of Microorganisms (GCM) 10K type strain sequencing project: providing services to taxonomists for standard genome sequencing and annotation.</title>
        <authorList>
            <consortium name="The Broad Institute Genomics Platform"/>
            <consortium name="The Broad Institute Genome Sequencing Center for Infectious Disease"/>
            <person name="Wu L."/>
            <person name="Ma J."/>
        </authorList>
    </citation>
    <scope>NUCLEOTIDE SEQUENCE [LARGE SCALE GENOMIC DNA]</scope>
    <source>
        <strain evidence="3">KCTC 32255</strain>
    </source>
</reference>
<name>A0ABW2CAK2_9PSEU</name>
<dbReference type="EMBL" id="JBHSXX010000001">
    <property type="protein sequence ID" value="MFC6871593.1"/>
    <property type="molecule type" value="Genomic_DNA"/>
</dbReference>
<comment type="caution">
    <text evidence="2">The sequence shown here is derived from an EMBL/GenBank/DDBJ whole genome shotgun (WGS) entry which is preliminary data.</text>
</comment>
<evidence type="ECO:0008006" key="4">
    <source>
        <dbReference type="Google" id="ProtNLM"/>
    </source>
</evidence>
<proteinExistence type="predicted"/>
<keyword evidence="1" id="KW-0175">Coiled coil</keyword>
<protein>
    <recommendedName>
        <fullName evidence="4">C2H2-type domain-containing protein</fullName>
    </recommendedName>
</protein>
<dbReference type="RefSeq" id="WP_345391443.1">
    <property type="nucleotide sequence ID" value="NZ_BAABLA010000007.1"/>
</dbReference>
<organism evidence="2 3">
    <name type="scientific">Haloechinothrix salitolerans</name>
    <dbReference type="NCBI Taxonomy" id="926830"/>
    <lineage>
        <taxon>Bacteria</taxon>
        <taxon>Bacillati</taxon>
        <taxon>Actinomycetota</taxon>
        <taxon>Actinomycetes</taxon>
        <taxon>Pseudonocardiales</taxon>
        <taxon>Pseudonocardiaceae</taxon>
        <taxon>Haloechinothrix</taxon>
    </lineage>
</organism>
<keyword evidence="3" id="KW-1185">Reference proteome</keyword>
<feature type="coiled-coil region" evidence="1">
    <location>
        <begin position="98"/>
        <end position="132"/>
    </location>
</feature>
<accession>A0ABW2CAK2</accession>
<evidence type="ECO:0000313" key="2">
    <source>
        <dbReference type="EMBL" id="MFC6871593.1"/>
    </source>
</evidence>
<sequence>MTATVVNGLEVIADEPTEAPMRSRAGTPVLWQQTRTLLLEDGSTTYGCVHCDYTSANVRSIRPHLNKHRTDNVPARTSVLAPFGELSLAEVFRRLVDFDDVTSELDEMTSERDEWKQRAQRAERSLSTLRNALRGVAS</sequence>
<evidence type="ECO:0000256" key="1">
    <source>
        <dbReference type="SAM" id="Coils"/>
    </source>
</evidence>
<gene>
    <name evidence="2" type="ORF">ACFQGD_31180</name>
</gene>
<dbReference type="Proteomes" id="UP001596337">
    <property type="component" value="Unassembled WGS sequence"/>
</dbReference>